<dbReference type="EMBL" id="LAZR01027574">
    <property type="protein sequence ID" value="KKL65320.1"/>
    <property type="molecule type" value="Genomic_DNA"/>
</dbReference>
<feature type="compositionally biased region" description="Basic and acidic residues" evidence="1">
    <location>
        <begin position="110"/>
        <end position="121"/>
    </location>
</feature>
<protein>
    <submittedName>
        <fullName evidence="2">Uncharacterized protein</fullName>
    </submittedName>
</protein>
<feature type="non-terminal residue" evidence="2">
    <location>
        <position position="133"/>
    </location>
</feature>
<sequence>MSQIPIEEYFEKLRKSSPEYQWPLKRAAKEETKRDLIHKEFLYVITYSGMYGPGYLLDDMQDWCREKFGDRHGECYWRECEWEWDRWHEEVGLEAQLDKELYSNSGSRGPRPDRDKDPEAWDKWQEIGDKIID</sequence>
<evidence type="ECO:0000313" key="2">
    <source>
        <dbReference type="EMBL" id="KKL65320.1"/>
    </source>
</evidence>
<organism evidence="2">
    <name type="scientific">marine sediment metagenome</name>
    <dbReference type="NCBI Taxonomy" id="412755"/>
    <lineage>
        <taxon>unclassified sequences</taxon>
        <taxon>metagenomes</taxon>
        <taxon>ecological metagenomes</taxon>
    </lineage>
</organism>
<name>A0A0F9G762_9ZZZZ</name>
<evidence type="ECO:0000256" key="1">
    <source>
        <dbReference type="SAM" id="MobiDB-lite"/>
    </source>
</evidence>
<accession>A0A0F9G762</accession>
<reference evidence="2" key="1">
    <citation type="journal article" date="2015" name="Nature">
        <title>Complex archaea that bridge the gap between prokaryotes and eukaryotes.</title>
        <authorList>
            <person name="Spang A."/>
            <person name="Saw J.H."/>
            <person name="Jorgensen S.L."/>
            <person name="Zaremba-Niedzwiedzka K."/>
            <person name="Martijn J."/>
            <person name="Lind A.E."/>
            <person name="van Eijk R."/>
            <person name="Schleper C."/>
            <person name="Guy L."/>
            <person name="Ettema T.J."/>
        </authorList>
    </citation>
    <scope>NUCLEOTIDE SEQUENCE</scope>
</reference>
<dbReference type="AlphaFoldDB" id="A0A0F9G762"/>
<feature type="region of interest" description="Disordered" evidence="1">
    <location>
        <begin position="101"/>
        <end position="121"/>
    </location>
</feature>
<proteinExistence type="predicted"/>
<comment type="caution">
    <text evidence="2">The sequence shown here is derived from an EMBL/GenBank/DDBJ whole genome shotgun (WGS) entry which is preliminary data.</text>
</comment>
<gene>
    <name evidence="2" type="ORF">LCGC14_2156200</name>
</gene>